<evidence type="ECO:0000259" key="2">
    <source>
        <dbReference type="Pfam" id="PF01434"/>
    </source>
</evidence>
<evidence type="ECO:0000256" key="1">
    <source>
        <dbReference type="SAM" id="Coils"/>
    </source>
</evidence>
<dbReference type="GO" id="GO:0009507">
    <property type="term" value="C:chloroplast"/>
    <property type="evidence" value="ECO:0007669"/>
    <property type="project" value="TreeGrafter"/>
</dbReference>
<sequence length="785" mass="85635">MGRFANKEPSYLLALDWVQDIKGRTEIIEYYLKDIPKDDDVVAEAVARRTPDRGRDLTWGPVLAGWAEMQMVALTYHGAQGFSGADLYNLVNHAAIQGAVVDADKIDMQMLDFARDRILMGSERKSMVLSQENRKLTAYHEGGHALVAINTDGCSLPVYEELRSGVCAAGCSLPVHEELRSATLWGADISLLTGTATGMIWMMGLWLSLWYPSDGYCLFEGVGDSSAAGSIYVQCLEAFSPAGGLVVDSHVMGHFMGYWRIAVNGDGHWNDLDDGMWLSLWYPSGGYCLFEGVGDSSAAGSIYVQCLGAFSPAGGLVIDTHFMGYWHLVVNGDGHWNDLDDGMWLSLWYPSGGYCLFEGVGDSSAAGSIYVQCLGAFSPAGGLVIDTHFMGYWHLVVNGDGHWNDLDDGMRLSLWYPSDGYCLFECVGDSSTARFLGVSWIRLMLAPSPCTVLMVITHAGGLVFFDLDMKYWRIAVNGDGRRVEVGFGRRLSLWCHSGGHCLLESSVDSSVVLRGEAEDVRYWRVAVNGDGSRVEVGFGRRLSLWCRPGGHCLLESSVDSLVWNLLSLLSGAFRVFSLAKGLATIMPRGNALGMVSQLPEKDDTSMSMRQMLARLDVCMGGRVAEELIFGTDQVTSGASNDLKQATRLARHMVMDCGMSNAVGPCAIDRTASSATQRIVDDEVRKLLQEAYQRVEQLLSMHQEELHSLANALLEKETLNACEIKEVVAASAAASKARIAAQAQDEGPKYESKTSALVQEPLSPVVPTVVEVEIVEDSVEEISRRG</sequence>
<dbReference type="GO" id="GO:0006508">
    <property type="term" value="P:proteolysis"/>
    <property type="evidence" value="ECO:0007669"/>
    <property type="project" value="InterPro"/>
</dbReference>
<dbReference type="Gene3D" id="1.10.8.60">
    <property type="match status" value="1"/>
</dbReference>
<dbReference type="PANTHER" id="PTHR23076:SF97">
    <property type="entry name" value="ATP-DEPENDENT ZINC METALLOPROTEASE YME1L1"/>
    <property type="match status" value="1"/>
</dbReference>
<protein>
    <submittedName>
        <fullName evidence="3">ATP-dependent zinc metalloprotease FTSH</fullName>
    </submittedName>
</protein>
<name>A0AAE0L136_9CHLO</name>
<gene>
    <name evidence="3" type="ORF">CYMTET_23551</name>
</gene>
<reference evidence="3 4" key="1">
    <citation type="journal article" date="2015" name="Genome Biol. Evol.">
        <title>Comparative Genomics of a Bacterivorous Green Alga Reveals Evolutionary Causalities and Consequences of Phago-Mixotrophic Mode of Nutrition.</title>
        <authorList>
            <person name="Burns J.A."/>
            <person name="Paasch A."/>
            <person name="Narechania A."/>
            <person name="Kim E."/>
        </authorList>
    </citation>
    <scope>NUCLEOTIDE SEQUENCE [LARGE SCALE GENOMIC DNA]</scope>
    <source>
        <strain evidence="3 4">PLY_AMNH</strain>
    </source>
</reference>
<dbReference type="GO" id="GO:0005524">
    <property type="term" value="F:ATP binding"/>
    <property type="evidence" value="ECO:0007669"/>
    <property type="project" value="InterPro"/>
</dbReference>
<comment type="caution">
    <text evidence="3">The sequence shown here is derived from an EMBL/GenBank/DDBJ whole genome shotgun (WGS) entry which is preliminary data.</text>
</comment>
<dbReference type="GO" id="GO:0004222">
    <property type="term" value="F:metalloendopeptidase activity"/>
    <property type="evidence" value="ECO:0007669"/>
    <property type="project" value="InterPro"/>
</dbReference>
<dbReference type="GO" id="GO:0004176">
    <property type="term" value="F:ATP-dependent peptidase activity"/>
    <property type="evidence" value="ECO:0007669"/>
    <property type="project" value="InterPro"/>
</dbReference>
<keyword evidence="3" id="KW-0645">Protease</keyword>
<dbReference type="Gene3D" id="1.20.58.760">
    <property type="entry name" value="Peptidase M41"/>
    <property type="match status" value="2"/>
</dbReference>
<accession>A0AAE0L136</accession>
<dbReference type="PANTHER" id="PTHR23076">
    <property type="entry name" value="METALLOPROTEASE M41 FTSH"/>
    <property type="match status" value="1"/>
</dbReference>
<proteinExistence type="predicted"/>
<evidence type="ECO:0000313" key="4">
    <source>
        <dbReference type="Proteomes" id="UP001190700"/>
    </source>
</evidence>
<dbReference type="GO" id="GO:0045037">
    <property type="term" value="P:protein import into chloroplast stroma"/>
    <property type="evidence" value="ECO:0007669"/>
    <property type="project" value="TreeGrafter"/>
</dbReference>
<organism evidence="3 4">
    <name type="scientific">Cymbomonas tetramitiformis</name>
    <dbReference type="NCBI Taxonomy" id="36881"/>
    <lineage>
        <taxon>Eukaryota</taxon>
        <taxon>Viridiplantae</taxon>
        <taxon>Chlorophyta</taxon>
        <taxon>Pyramimonadophyceae</taxon>
        <taxon>Pyramimonadales</taxon>
        <taxon>Pyramimonadaceae</taxon>
        <taxon>Cymbomonas</taxon>
    </lineage>
</organism>
<dbReference type="Pfam" id="PF01434">
    <property type="entry name" value="Peptidase_M41"/>
    <property type="match status" value="1"/>
</dbReference>
<dbReference type="InterPro" id="IPR037219">
    <property type="entry name" value="Peptidase_M41-like"/>
</dbReference>
<keyword evidence="4" id="KW-1185">Reference proteome</keyword>
<feature type="coiled-coil region" evidence="1">
    <location>
        <begin position="684"/>
        <end position="711"/>
    </location>
</feature>
<dbReference type="Proteomes" id="UP001190700">
    <property type="component" value="Unassembled WGS sequence"/>
</dbReference>
<dbReference type="AlphaFoldDB" id="A0AAE0L136"/>
<feature type="domain" description="Peptidase M41" evidence="2">
    <location>
        <begin position="583"/>
        <end position="726"/>
    </location>
</feature>
<evidence type="ECO:0000313" key="3">
    <source>
        <dbReference type="EMBL" id="KAK3267919.1"/>
    </source>
</evidence>
<dbReference type="InterPro" id="IPR000642">
    <property type="entry name" value="Peptidase_M41"/>
</dbReference>
<dbReference type="EMBL" id="LGRX02012117">
    <property type="protein sequence ID" value="KAK3267919.1"/>
    <property type="molecule type" value="Genomic_DNA"/>
</dbReference>
<keyword evidence="3" id="KW-0482">Metalloprotease</keyword>
<keyword evidence="1" id="KW-0175">Coiled coil</keyword>
<dbReference type="SUPFAM" id="SSF140990">
    <property type="entry name" value="FtsH protease domain-like"/>
    <property type="match status" value="2"/>
</dbReference>
<keyword evidence="3" id="KW-0378">Hydrolase</keyword>